<keyword evidence="1" id="KW-1133">Transmembrane helix</keyword>
<dbReference type="RefSeq" id="WP_107651046.1">
    <property type="nucleotide sequence ID" value="NZ_PZJX01000039.1"/>
</dbReference>
<sequence length="144" mass="15070">MKNQAFRDRAATFAAGLMVQAVWPLLVIAACVLATPVIGLTAGPRATPLSAGAWFVAAASALAILAFSTLILFDALLFRLMASHDSEAAGAGAVDDVLARMRLKPIPAATRSLDERIAGARRLLMKQRTAFCLFAAASLVAAFI</sequence>
<organism evidence="2 3">
    <name type="scientific">Mesorhizobium helmanticense</name>
    <dbReference type="NCBI Taxonomy" id="1776423"/>
    <lineage>
        <taxon>Bacteria</taxon>
        <taxon>Pseudomonadati</taxon>
        <taxon>Pseudomonadota</taxon>
        <taxon>Alphaproteobacteria</taxon>
        <taxon>Hyphomicrobiales</taxon>
        <taxon>Phyllobacteriaceae</taxon>
        <taxon>Mesorhizobium</taxon>
    </lineage>
</organism>
<dbReference type="PROSITE" id="PS51257">
    <property type="entry name" value="PROKAR_LIPOPROTEIN"/>
    <property type="match status" value="1"/>
</dbReference>
<evidence type="ECO:0000313" key="2">
    <source>
        <dbReference type="EMBL" id="PTE08501.1"/>
    </source>
</evidence>
<dbReference type="EMBL" id="PZJX01000039">
    <property type="protein sequence ID" value="PTE08501.1"/>
    <property type="molecule type" value="Genomic_DNA"/>
</dbReference>
<evidence type="ECO:0000256" key="1">
    <source>
        <dbReference type="SAM" id="Phobius"/>
    </source>
</evidence>
<reference evidence="2 3" key="1">
    <citation type="submission" date="2018-03" db="EMBL/GenBank/DDBJ databases">
        <title>Genome sequence of the symbiotic type strain Mesorhizobium helmanticense CSLC115NT isolated from Lotus corniculatus nodules.</title>
        <authorList>
            <person name="Sannazzaro A.I."/>
            <person name="Torres Tejerizo G.A."/>
            <person name="Dip D."/>
            <person name="Caballero M."/>
            <person name="Pistorio M."/>
            <person name="Estrella M.J."/>
        </authorList>
    </citation>
    <scope>NUCLEOTIDE SEQUENCE [LARGE SCALE GENOMIC DNA]</scope>
    <source>
        <strain evidence="2 3">CSLC115N</strain>
    </source>
</reference>
<proteinExistence type="predicted"/>
<feature type="transmembrane region" description="Helical" evidence="1">
    <location>
        <begin position="51"/>
        <end position="73"/>
    </location>
</feature>
<gene>
    <name evidence="2" type="ORF">C9427_21275</name>
</gene>
<accession>A0A2T4IS63</accession>
<comment type="caution">
    <text evidence="2">The sequence shown here is derived from an EMBL/GenBank/DDBJ whole genome shotgun (WGS) entry which is preliminary data.</text>
</comment>
<protein>
    <submittedName>
        <fullName evidence="2">Uncharacterized protein</fullName>
    </submittedName>
</protein>
<feature type="transmembrane region" description="Helical" evidence="1">
    <location>
        <begin position="12"/>
        <end position="39"/>
    </location>
</feature>
<keyword evidence="1" id="KW-0472">Membrane</keyword>
<keyword evidence="1" id="KW-0812">Transmembrane</keyword>
<evidence type="ECO:0000313" key="3">
    <source>
        <dbReference type="Proteomes" id="UP000240259"/>
    </source>
</evidence>
<keyword evidence="3" id="KW-1185">Reference proteome</keyword>
<name>A0A2T4IS63_9HYPH</name>
<dbReference type="AlphaFoldDB" id="A0A2T4IS63"/>
<dbReference type="OrthoDB" id="8447236at2"/>
<dbReference type="Proteomes" id="UP000240259">
    <property type="component" value="Unassembled WGS sequence"/>
</dbReference>